<feature type="transmembrane region" description="Helical" evidence="12">
    <location>
        <begin position="86"/>
        <end position="103"/>
    </location>
</feature>
<evidence type="ECO:0000256" key="4">
    <source>
        <dbReference type="ARBA" id="ARBA00022475"/>
    </source>
</evidence>
<comment type="similarity">
    <text evidence="2">Belongs to the cytochrome ubiquinol oxidase subunit 2 family.</text>
</comment>
<keyword evidence="5" id="KW-0349">Heme</keyword>
<accession>A0ABV8MTG3</accession>
<evidence type="ECO:0000256" key="1">
    <source>
        <dbReference type="ARBA" id="ARBA00004651"/>
    </source>
</evidence>
<feature type="transmembrane region" description="Helical" evidence="12">
    <location>
        <begin position="12"/>
        <end position="40"/>
    </location>
</feature>
<evidence type="ECO:0000256" key="10">
    <source>
        <dbReference type="ARBA" id="ARBA00023004"/>
    </source>
</evidence>
<keyword evidence="4" id="KW-1003">Cell membrane</keyword>
<feature type="transmembrane region" description="Helical" evidence="12">
    <location>
        <begin position="333"/>
        <end position="352"/>
    </location>
</feature>
<dbReference type="PIRSF" id="PIRSF000267">
    <property type="entry name" value="Cyt_oxidse_sub2"/>
    <property type="match status" value="1"/>
</dbReference>
<feature type="transmembrane region" description="Helical" evidence="12">
    <location>
        <begin position="165"/>
        <end position="183"/>
    </location>
</feature>
<protein>
    <submittedName>
        <fullName evidence="13">Cytochrome d ubiquinol oxidase subunit II</fullName>
    </submittedName>
</protein>
<dbReference type="EMBL" id="JBHSBU010000001">
    <property type="protein sequence ID" value="MFC4160611.1"/>
    <property type="molecule type" value="Genomic_DNA"/>
</dbReference>
<dbReference type="Pfam" id="PF02322">
    <property type="entry name" value="Cyt_bd_oxida_II"/>
    <property type="match status" value="1"/>
</dbReference>
<keyword evidence="9 12" id="KW-1133">Transmembrane helix</keyword>
<evidence type="ECO:0000256" key="6">
    <source>
        <dbReference type="ARBA" id="ARBA00022692"/>
    </source>
</evidence>
<gene>
    <name evidence="13" type="primary">cydB</name>
    <name evidence="13" type="ORF">ACFOW7_14825</name>
</gene>
<evidence type="ECO:0000256" key="8">
    <source>
        <dbReference type="ARBA" id="ARBA00022982"/>
    </source>
</evidence>
<evidence type="ECO:0000313" key="14">
    <source>
        <dbReference type="Proteomes" id="UP001595791"/>
    </source>
</evidence>
<organism evidence="13 14">
    <name type="scientific">Chitinimonas lacunae</name>
    <dbReference type="NCBI Taxonomy" id="1963018"/>
    <lineage>
        <taxon>Bacteria</taxon>
        <taxon>Pseudomonadati</taxon>
        <taxon>Pseudomonadota</taxon>
        <taxon>Betaproteobacteria</taxon>
        <taxon>Neisseriales</taxon>
        <taxon>Chitinibacteraceae</taxon>
        <taxon>Chitinimonas</taxon>
    </lineage>
</organism>
<evidence type="ECO:0000256" key="5">
    <source>
        <dbReference type="ARBA" id="ARBA00022617"/>
    </source>
</evidence>
<evidence type="ECO:0000256" key="3">
    <source>
        <dbReference type="ARBA" id="ARBA00022448"/>
    </source>
</evidence>
<evidence type="ECO:0000313" key="13">
    <source>
        <dbReference type="EMBL" id="MFC4160611.1"/>
    </source>
</evidence>
<reference evidence="14" key="1">
    <citation type="journal article" date="2019" name="Int. J. Syst. Evol. Microbiol.">
        <title>The Global Catalogue of Microorganisms (GCM) 10K type strain sequencing project: providing services to taxonomists for standard genome sequencing and annotation.</title>
        <authorList>
            <consortium name="The Broad Institute Genomics Platform"/>
            <consortium name="The Broad Institute Genome Sequencing Center for Infectious Disease"/>
            <person name="Wu L."/>
            <person name="Ma J."/>
        </authorList>
    </citation>
    <scope>NUCLEOTIDE SEQUENCE [LARGE SCALE GENOMIC DNA]</scope>
    <source>
        <strain evidence="14">LMG 29894</strain>
    </source>
</reference>
<name>A0ABV8MTG3_9NEIS</name>
<comment type="caution">
    <text evidence="13">The sequence shown here is derived from an EMBL/GenBank/DDBJ whole genome shotgun (WGS) entry which is preliminary data.</text>
</comment>
<feature type="transmembrane region" description="Helical" evidence="12">
    <location>
        <begin position="204"/>
        <end position="224"/>
    </location>
</feature>
<feature type="transmembrane region" description="Helical" evidence="12">
    <location>
        <begin position="289"/>
        <end position="313"/>
    </location>
</feature>
<keyword evidence="6 12" id="KW-0812">Transmembrane</keyword>
<feature type="transmembrane region" description="Helical" evidence="12">
    <location>
        <begin position="262"/>
        <end position="282"/>
    </location>
</feature>
<keyword evidence="10" id="KW-0408">Iron</keyword>
<sequence length="377" mass="41343">MMLDYETLKLIWWALVVFLLVGFTVTDGFDLGVGTLLPWLGRTDEERRVMLNVVGPTWEGNQVWLVTAAAALFAAWPLVYGAAFSLLYPVLMIALFGLFLRPVGFDYRSKLADPRWRSAWDWGLFLGGTIPALVFGLAIGTLFTGLPFRFDNTLRVIREGGPGELLSGFGFFSALLALSLFTLHGAARLSGKAGGTVGERARQVVLWLGPVTTLLFALGGLWLARLDGWRIVGEIDTGAVLTPLMKDVVRAPGAWLDNFRRGLWPIPLVGLLAPLLTALAIWRRWPLLGFWLSSLTGAAIIGSAAIALFPFVLPSTLDPASSLTLWDAVSSQRTLGTMLLVVGLFMPLILAYTGWVYRVMRGPVTVEHIRRDAHGMY</sequence>
<dbReference type="InterPro" id="IPR003317">
    <property type="entry name" value="Cyt-d_oxidase_su2"/>
</dbReference>
<dbReference type="PANTHER" id="PTHR43141:SF5">
    <property type="entry name" value="CYTOCHROME BD-I UBIQUINOL OXIDASE SUBUNIT 2"/>
    <property type="match status" value="1"/>
</dbReference>
<dbReference type="NCBIfam" id="TIGR00203">
    <property type="entry name" value="cydB"/>
    <property type="match status" value="1"/>
</dbReference>
<feature type="transmembrane region" description="Helical" evidence="12">
    <location>
        <begin position="124"/>
        <end position="145"/>
    </location>
</feature>
<evidence type="ECO:0000256" key="7">
    <source>
        <dbReference type="ARBA" id="ARBA00022723"/>
    </source>
</evidence>
<evidence type="ECO:0000256" key="2">
    <source>
        <dbReference type="ARBA" id="ARBA00007543"/>
    </source>
</evidence>
<evidence type="ECO:0000256" key="9">
    <source>
        <dbReference type="ARBA" id="ARBA00022989"/>
    </source>
</evidence>
<dbReference type="PANTHER" id="PTHR43141">
    <property type="entry name" value="CYTOCHROME BD2 SUBUNIT II"/>
    <property type="match status" value="1"/>
</dbReference>
<proteinExistence type="inferred from homology"/>
<comment type="subcellular location">
    <subcellularLocation>
        <location evidence="1">Cell membrane</location>
        <topology evidence="1">Multi-pass membrane protein</topology>
    </subcellularLocation>
</comment>
<keyword evidence="8" id="KW-0249">Electron transport</keyword>
<keyword evidence="11 12" id="KW-0472">Membrane</keyword>
<dbReference type="RefSeq" id="WP_378165627.1">
    <property type="nucleotide sequence ID" value="NZ_JBHSBU010000001.1"/>
</dbReference>
<evidence type="ECO:0000256" key="11">
    <source>
        <dbReference type="ARBA" id="ARBA00023136"/>
    </source>
</evidence>
<evidence type="ECO:0000256" key="12">
    <source>
        <dbReference type="SAM" id="Phobius"/>
    </source>
</evidence>
<keyword evidence="7" id="KW-0479">Metal-binding</keyword>
<keyword evidence="3" id="KW-0813">Transport</keyword>
<keyword evidence="14" id="KW-1185">Reference proteome</keyword>
<dbReference type="Proteomes" id="UP001595791">
    <property type="component" value="Unassembled WGS sequence"/>
</dbReference>